<comment type="function">
    <text evidence="9 10">Catalyzes the ferrous insertion into protoporphyrin IX.</text>
</comment>
<dbReference type="PANTHER" id="PTHR11108:SF1">
    <property type="entry name" value="FERROCHELATASE, MITOCHONDRIAL"/>
    <property type="match status" value="1"/>
</dbReference>
<dbReference type="PROSITE" id="PS00534">
    <property type="entry name" value="FERROCHELATASE"/>
    <property type="match status" value="1"/>
</dbReference>
<dbReference type="HAMAP" id="MF_00323">
    <property type="entry name" value="Ferrochelatase"/>
    <property type="match status" value="1"/>
</dbReference>
<dbReference type="CDD" id="cd03411">
    <property type="entry name" value="Ferrochelatase_N"/>
    <property type="match status" value="1"/>
</dbReference>
<organism evidence="11 12">
    <name type="scientific">Candidatus Methylospira mobilis</name>
    <dbReference type="NCBI Taxonomy" id="1808979"/>
    <lineage>
        <taxon>Bacteria</taxon>
        <taxon>Pseudomonadati</taxon>
        <taxon>Pseudomonadota</taxon>
        <taxon>Gammaproteobacteria</taxon>
        <taxon>Methylococcales</taxon>
        <taxon>Methylococcaceae</taxon>
        <taxon>Candidatus Methylospira</taxon>
    </lineage>
</organism>
<feature type="binding site" evidence="9">
    <location>
        <position position="282"/>
    </location>
    <ligand>
        <name>Fe(2+)</name>
        <dbReference type="ChEBI" id="CHEBI:29033"/>
    </ligand>
</feature>
<evidence type="ECO:0000256" key="6">
    <source>
        <dbReference type="ARBA" id="ARBA00023239"/>
    </source>
</evidence>
<proteinExistence type="inferred from homology"/>
<dbReference type="GO" id="GO:0006783">
    <property type="term" value="P:heme biosynthetic process"/>
    <property type="evidence" value="ECO:0007669"/>
    <property type="project" value="UniProtKB-UniRule"/>
</dbReference>
<dbReference type="SUPFAM" id="SSF53800">
    <property type="entry name" value="Chelatase"/>
    <property type="match status" value="1"/>
</dbReference>
<comment type="catalytic activity">
    <reaction evidence="9 10">
        <text>heme b + 2 H(+) = protoporphyrin IX + Fe(2+)</text>
        <dbReference type="Rhea" id="RHEA:22584"/>
        <dbReference type="ChEBI" id="CHEBI:15378"/>
        <dbReference type="ChEBI" id="CHEBI:29033"/>
        <dbReference type="ChEBI" id="CHEBI:57306"/>
        <dbReference type="ChEBI" id="CHEBI:60344"/>
        <dbReference type="EC" id="4.98.1.1"/>
    </reaction>
</comment>
<comment type="catalytic activity">
    <reaction evidence="8">
        <text>Fe-coproporphyrin III + 2 H(+) = coproporphyrin III + Fe(2+)</text>
        <dbReference type="Rhea" id="RHEA:49572"/>
        <dbReference type="ChEBI" id="CHEBI:15378"/>
        <dbReference type="ChEBI" id="CHEBI:29033"/>
        <dbReference type="ChEBI" id="CHEBI:68438"/>
        <dbReference type="ChEBI" id="CHEBI:131725"/>
        <dbReference type="EC" id="4.99.1.9"/>
    </reaction>
    <physiologicalReaction direction="right-to-left" evidence="8">
        <dbReference type="Rhea" id="RHEA:49574"/>
    </physiologicalReaction>
</comment>
<comment type="subcellular location">
    <subcellularLocation>
        <location evidence="9 10">Cytoplasm</location>
    </subcellularLocation>
</comment>
<dbReference type="GO" id="GO:0005737">
    <property type="term" value="C:cytoplasm"/>
    <property type="evidence" value="ECO:0007669"/>
    <property type="project" value="UniProtKB-SubCell"/>
</dbReference>
<evidence type="ECO:0000256" key="5">
    <source>
        <dbReference type="ARBA" id="ARBA00023133"/>
    </source>
</evidence>
<dbReference type="PANTHER" id="PTHR11108">
    <property type="entry name" value="FERROCHELATASE"/>
    <property type="match status" value="1"/>
</dbReference>
<dbReference type="InParanoid" id="A0A5Q0BJP9"/>
<dbReference type="InterPro" id="IPR001015">
    <property type="entry name" value="Ferrochelatase"/>
</dbReference>
<dbReference type="EC" id="4.98.1.1" evidence="9 10"/>
<dbReference type="Proteomes" id="UP000325755">
    <property type="component" value="Chromosome"/>
</dbReference>
<feature type="binding site" evidence="9">
    <location>
        <position position="201"/>
    </location>
    <ligand>
        <name>Fe(2+)</name>
        <dbReference type="ChEBI" id="CHEBI:29033"/>
    </ligand>
</feature>
<evidence type="ECO:0000256" key="10">
    <source>
        <dbReference type="RuleBase" id="RU000607"/>
    </source>
</evidence>
<dbReference type="RefSeq" id="WP_153249334.1">
    <property type="nucleotide sequence ID" value="NZ_CP044205.1"/>
</dbReference>
<dbReference type="AlphaFoldDB" id="A0A5Q0BJP9"/>
<dbReference type="FunFam" id="3.40.50.1400:FF:000002">
    <property type="entry name" value="Ferrochelatase"/>
    <property type="match status" value="1"/>
</dbReference>
<dbReference type="Pfam" id="PF00762">
    <property type="entry name" value="Ferrochelatase"/>
    <property type="match status" value="1"/>
</dbReference>
<comment type="pathway">
    <text evidence="9 10">Porphyrin-containing compound metabolism; protoheme biosynthesis; protoheme from protoporphyrin-IX: step 1/1.</text>
</comment>
<sequence>MASSPVKTCVMLLNLGTPDAPTPAALRRYLSEFLSDTRVVEIPRVLWWLILHGIVLRLRPRKSAKAYKSIWTDRGSPLLALTQDLADAVRRVLDSDGHDDIRVEIAMRYGNPSIISRLEALRRLQVDKLIVMPLYPQYAAATTASAFDAIAAVFKTWRRIPALNFIAGYHDDPAYIAAVSESIRSFHAAHGAADLLLFSFHGLPQRCRDLGDPYVEQCLDTAERIAAQLGLPHVAWRVVFQSRFGKAEWVKPYCVDVLKSLPCEEILNVDVVCPGFAVDCLETLEEIAITNRDIFLAAGGVSYRYIPALNAGEGHARLVAGLIKERL</sequence>
<dbReference type="KEGG" id="mmob:F6R98_12610"/>
<comment type="similarity">
    <text evidence="1 9 10">Belongs to the ferrochelatase family.</text>
</comment>
<evidence type="ECO:0000256" key="4">
    <source>
        <dbReference type="ARBA" id="ARBA00023004"/>
    </source>
</evidence>
<dbReference type="InterPro" id="IPR033644">
    <property type="entry name" value="Ferrochelatase_C"/>
</dbReference>
<dbReference type="UniPathway" id="UPA00252">
    <property type="reaction ID" value="UER00325"/>
</dbReference>
<keyword evidence="12" id="KW-1185">Reference proteome</keyword>
<evidence type="ECO:0000313" key="12">
    <source>
        <dbReference type="Proteomes" id="UP000325755"/>
    </source>
</evidence>
<evidence type="ECO:0000313" key="11">
    <source>
        <dbReference type="EMBL" id="QFY43352.1"/>
    </source>
</evidence>
<dbReference type="Gene3D" id="3.40.50.1400">
    <property type="match status" value="2"/>
</dbReference>
<dbReference type="InterPro" id="IPR019772">
    <property type="entry name" value="Ferrochelatase_AS"/>
</dbReference>
<keyword evidence="6 9" id="KW-0456">Lyase</keyword>
<dbReference type="GO" id="GO:0046872">
    <property type="term" value="F:metal ion binding"/>
    <property type="evidence" value="ECO:0007669"/>
    <property type="project" value="UniProtKB-KW"/>
</dbReference>
<evidence type="ECO:0000256" key="1">
    <source>
        <dbReference type="ARBA" id="ARBA00007718"/>
    </source>
</evidence>
<evidence type="ECO:0000256" key="9">
    <source>
        <dbReference type="HAMAP-Rule" id="MF_00323"/>
    </source>
</evidence>
<evidence type="ECO:0000256" key="7">
    <source>
        <dbReference type="ARBA" id="ARBA00023244"/>
    </source>
</evidence>
<dbReference type="InterPro" id="IPR033659">
    <property type="entry name" value="Ferrochelatase_N"/>
</dbReference>
<dbReference type="OrthoDB" id="9809741at2"/>
<dbReference type="GO" id="GO:0004325">
    <property type="term" value="F:ferrochelatase activity"/>
    <property type="evidence" value="ECO:0007669"/>
    <property type="project" value="UniProtKB-UniRule"/>
</dbReference>
<name>A0A5Q0BJP9_9GAMM</name>
<accession>A0A5Q0BJP9</accession>
<evidence type="ECO:0000256" key="3">
    <source>
        <dbReference type="ARBA" id="ARBA00022723"/>
    </source>
</evidence>
<keyword evidence="2 9" id="KW-0963">Cytoplasm</keyword>
<dbReference type="CDD" id="cd00419">
    <property type="entry name" value="Ferrochelatase_C"/>
    <property type="match status" value="1"/>
</dbReference>
<keyword evidence="7 9" id="KW-0627">Porphyrin biosynthesis</keyword>
<gene>
    <name evidence="9" type="primary">hemH</name>
    <name evidence="11" type="ORF">F6R98_12610</name>
</gene>
<dbReference type="EMBL" id="CP044205">
    <property type="protein sequence ID" value="QFY43352.1"/>
    <property type="molecule type" value="Genomic_DNA"/>
</dbReference>
<keyword evidence="5 9" id="KW-0350">Heme biosynthesis</keyword>
<evidence type="ECO:0000256" key="8">
    <source>
        <dbReference type="ARBA" id="ARBA00024536"/>
    </source>
</evidence>
<dbReference type="NCBIfam" id="TIGR00109">
    <property type="entry name" value="hemH"/>
    <property type="match status" value="1"/>
</dbReference>
<keyword evidence="3 9" id="KW-0479">Metal-binding</keyword>
<keyword evidence="4 9" id="KW-0408">Iron</keyword>
<protein>
    <recommendedName>
        <fullName evidence="9 10">Ferrochelatase</fullName>
        <ecNumber evidence="9 10">4.98.1.1</ecNumber>
    </recommendedName>
    <alternativeName>
        <fullName evidence="9">Heme synthase</fullName>
    </alternativeName>
    <alternativeName>
        <fullName evidence="9">Protoheme ferro-lyase</fullName>
    </alternativeName>
</protein>
<evidence type="ECO:0000256" key="2">
    <source>
        <dbReference type="ARBA" id="ARBA00022490"/>
    </source>
</evidence>
<reference evidence="11 12" key="1">
    <citation type="submission" date="2019-09" db="EMBL/GenBank/DDBJ databases">
        <title>Ecophysiology of the spiral-shaped methanotroph Methylospira mobilis as revealed by the complete genome sequence.</title>
        <authorList>
            <person name="Oshkin I.Y."/>
            <person name="Dedysh S.N."/>
            <person name="Miroshnikov K."/>
            <person name="Danilova O.V."/>
            <person name="Hakobyan A."/>
            <person name="Liesack W."/>
        </authorList>
    </citation>
    <scope>NUCLEOTIDE SEQUENCE [LARGE SCALE GENOMIC DNA]</scope>
    <source>
        <strain evidence="11 12">Shm1</strain>
    </source>
</reference>
<dbReference type="FunCoup" id="A0A5Q0BJP9">
    <property type="interactions" value="474"/>
</dbReference>